<organism evidence="2 3">
    <name type="scientific">Rubroshorea leprosula</name>
    <dbReference type="NCBI Taxonomy" id="152421"/>
    <lineage>
        <taxon>Eukaryota</taxon>
        <taxon>Viridiplantae</taxon>
        <taxon>Streptophyta</taxon>
        <taxon>Embryophyta</taxon>
        <taxon>Tracheophyta</taxon>
        <taxon>Spermatophyta</taxon>
        <taxon>Magnoliopsida</taxon>
        <taxon>eudicotyledons</taxon>
        <taxon>Gunneridae</taxon>
        <taxon>Pentapetalae</taxon>
        <taxon>rosids</taxon>
        <taxon>malvids</taxon>
        <taxon>Malvales</taxon>
        <taxon>Dipterocarpaceae</taxon>
        <taxon>Rubroshorea</taxon>
    </lineage>
</organism>
<comment type="caution">
    <text evidence="2">The sequence shown here is derived from an EMBL/GenBank/DDBJ whole genome shotgun (WGS) entry which is preliminary data.</text>
</comment>
<feature type="compositionally biased region" description="Polar residues" evidence="1">
    <location>
        <begin position="7"/>
        <end position="18"/>
    </location>
</feature>
<evidence type="ECO:0000313" key="2">
    <source>
        <dbReference type="EMBL" id="GKV49038.1"/>
    </source>
</evidence>
<gene>
    <name evidence="2" type="ORF">SLEP1_g55810</name>
</gene>
<dbReference type="EMBL" id="BPVZ01000281">
    <property type="protein sequence ID" value="GKV49038.1"/>
    <property type="molecule type" value="Genomic_DNA"/>
</dbReference>
<name>A0AAV5MJK6_9ROSI</name>
<evidence type="ECO:0000313" key="3">
    <source>
        <dbReference type="Proteomes" id="UP001054252"/>
    </source>
</evidence>
<keyword evidence="3" id="KW-1185">Reference proteome</keyword>
<dbReference type="AlphaFoldDB" id="A0AAV5MJK6"/>
<protein>
    <submittedName>
        <fullName evidence="2">Uncharacterized protein</fullName>
    </submittedName>
</protein>
<evidence type="ECO:0000256" key="1">
    <source>
        <dbReference type="SAM" id="MobiDB-lite"/>
    </source>
</evidence>
<proteinExistence type="predicted"/>
<dbReference type="Proteomes" id="UP001054252">
    <property type="component" value="Unassembled WGS sequence"/>
</dbReference>
<sequence>MPILAQSVGNWQEKSQAPVSDEPQVLSDEPQVLLSEAPICADDGEAVEEGGINDDAHGVNFKIASNGEGQQEKECGREVKPISMLHTF</sequence>
<feature type="region of interest" description="Disordered" evidence="1">
    <location>
        <begin position="1"/>
        <end position="27"/>
    </location>
</feature>
<reference evidence="2 3" key="1">
    <citation type="journal article" date="2021" name="Commun. Biol.">
        <title>The genome of Shorea leprosula (Dipterocarpaceae) highlights the ecological relevance of drought in aseasonal tropical rainforests.</title>
        <authorList>
            <person name="Ng K.K.S."/>
            <person name="Kobayashi M.J."/>
            <person name="Fawcett J.A."/>
            <person name="Hatakeyama M."/>
            <person name="Paape T."/>
            <person name="Ng C.H."/>
            <person name="Ang C.C."/>
            <person name="Tnah L.H."/>
            <person name="Lee C.T."/>
            <person name="Nishiyama T."/>
            <person name="Sese J."/>
            <person name="O'Brien M.J."/>
            <person name="Copetti D."/>
            <person name="Mohd Noor M.I."/>
            <person name="Ong R.C."/>
            <person name="Putra M."/>
            <person name="Sireger I.Z."/>
            <person name="Indrioko S."/>
            <person name="Kosugi Y."/>
            <person name="Izuno A."/>
            <person name="Isagi Y."/>
            <person name="Lee S.L."/>
            <person name="Shimizu K.K."/>
        </authorList>
    </citation>
    <scope>NUCLEOTIDE SEQUENCE [LARGE SCALE GENOMIC DNA]</scope>
    <source>
        <strain evidence="2">214</strain>
    </source>
</reference>
<accession>A0AAV5MJK6</accession>